<dbReference type="EMBL" id="CP011859">
    <property type="protein sequence ID" value="AQY21432.1"/>
    <property type="molecule type" value="Genomic_DNA"/>
</dbReference>
<reference evidence="1 3" key="1">
    <citation type="submission" date="2015-06" db="EMBL/GenBank/DDBJ databases">
        <title>R. anatipestifer strain HXb2 is the most virulent strain so far, and the genome sequence would help us uncover the pathogenesis.</title>
        <authorList>
            <person name="Hu Q."/>
            <person name="Qi J."/>
            <person name="Bo H."/>
            <person name="Liu G."/>
            <person name="Tao M."/>
            <person name="Ding Y."/>
            <person name="Xue Y."/>
        </authorList>
    </citation>
    <scope>NUCLEOTIDE SEQUENCE [LARGE SCALE GENOMIC DNA]</scope>
    <source>
        <strain evidence="1 3">HXb2</strain>
    </source>
</reference>
<dbReference type="Pfam" id="PF22105">
    <property type="entry name" value="DUF6943"/>
    <property type="match status" value="1"/>
</dbReference>
<accession>A0A1A5H6C8</accession>
<name>A0A1A5H6C8_RIEAN</name>
<dbReference type="EMBL" id="JAOZYT010000010">
    <property type="protein sequence ID" value="MCW0523230.1"/>
    <property type="molecule type" value="Genomic_DNA"/>
</dbReference>
<dbReference type="InterPro" id="IPR054223">
    <property type="entry name" value="DUF6943"/>
</dbReference>
<evidence type="ECO:0000313" key="1">
    <source>
        <dbReference type="EMBL" id="AQY21432.1"/>
    </source>
</evidence>
<dbReference type="RefSeq" id="WP_014938239.1">
    <property type="nucleotide sequence ID" value="NZ_CP011859.1"/>
</dbReference>
<sequence>MKIKTYTGTTSKTKHKKVFYIQSHGLHAGRPLKQPISNCWEVSTDLHFCFEILTIIFESRILETFLIGSVIPFLRLEDYKNIITPIVKNALQNEKINHKYLQLEKIEKQLKISEESQRILKKLKRSLCLQAINEIKEKTPI</sequence>
<dbReference type="Proteomes" id="UP001207440">
    <property type="component" value="Unassembled WGS sequence"/>
</dbReference>
<protein>
    <submittedName>
        <fullName evidence="1">Uncharacterized protein</fullName>
    </submittedName>
</protein>
<reference evidence="2" key="2">
    <citation type="submission" date="2022-10" db="EMBL/GenBank/DDBJ databases">
        <title>Sifting through the core-genome to identify putative cross-protective antigens against Riemerella anatipestifer.</title>
        <authorList>
            <person name="Zheng X."/>
            <person name="Zhang W."/>
        </authorList>
    </citation>
    <scope>NUCLEOTIDE SEQUENCE</scope>
    <source>
        <strain evidence="2">ZWRA178</strain>
    </source>
</reference>
<gene>
    <name evidence="1" type="ORF">AB406_0474</name>
    <name evidence="2" type="ORF">OKE68_02720</name>
</gene>
<proteinExistence type="predicted"/>
<evidence type="ECO:0000313" key="2">
    <source>
        <dbReference type="EMBL" id="MCW0523230.1"/>
    </source>
</evidence>
<dbReference type="OrthoDB" id="670969at2"/>
<evidence type="ECO:0000313" key="3">
    <source>
        <dbReference type="Proteomes" id="UP000189883"/>
    </source>
</evidence>
<dbReference type="AlphaFoldDB" id="A0A1A5H6C8"/>
<organism evidence="1 3">
    <name type="scientific">Riemerella anatipestifer</name>
    <name type="common">Moraxella anatipestifer</name>
    <dbReference type="NCBI Taxonomy" id="34085"/>
    <lineage>
        <taxon>Bacteria</taxon>
        <taxon>Pseudomonadati</taxon>
        <taxon>Bacteroidota</taxon>
        <taxon>Flavobacteriia</taxon>
        <taxon>Flavobacteriales</taxon>
        <taxon>Weeksellaceae</taxon>
        <taxon>Riemerella</taxon>
    </lineage>
</organism>
<dbReference type="Proteomes" id="UP000189883">
    <property type="component" value="Chromosome"/>
</dbReference>